<keyword evidence="4" id="KW-0187">Copper transport</keyword>
<evidence type="ECO:0000256" key="2">
    <source>
        <dbReference type="ARBA" id="ARBA00022989"/>
    </source>
</evidence>
<keyword evidence="3 4" id="KW-0472">Membrane</keyword>
<keyword evidence="6" id="KW-1185">Reference proteome</keyword>
<dbReference type="GO" id="GO:0005375">
    <property type="term" value="F:copper ion transmembrane transporter activity"/>
    <property type="evidence" value="ECO:0007669"/>
    <property type="project" value="UniProtKB-UniRule"/>
</dbReference>
<keyword evidence="2 4" id="KW-1133">Transmembrane helix</keyword>
<evidence type="ECO:0000256" key="4">
    <source>
        <dbReference type="RuleBase" id="RU367022"/>
    </source>
</evidence>
<comment type="subcellular location">
    <subcellularLocation>
        <location evidence="4">Membrane</location>
        <topology evidence="4">Multi-pass membrane protein</topology>
    </subcellularLocation>
</comment>
<feature type="transmembrane region" description="Helical" evidence="4">
    <location>
        <begin position="50"/>
        <end position="67"/>
    </location>
</feature>
<name>A0A7R9GAB3_9CRUS</name>
<evidence type="ECO:0000313" key="5">
    <source>
        <dbReference type="EMBL" id="CAD7273771.1"/>
    </source>
</evidence>
<reference evidence="5" key="1">
    <citation type="submission" date="2020-11" db="EMBL/GenBank/DDBJ databases">
        <authorList>
            <person name="Tran Van P."/>
        </authorList>
    </citation>
    <scope>NUCLEOTIDE SEQUENCE</scope>
</reference>
<dbReference type="AlphaFoldDB" id="A0A7R9GAB3"/>
<protein>
    <recommendedName>
        <fullName evidence="4">Copper transport protein</fullName>
    </recommendedName>
</protein>
<keyword evidence="4" id="KW-0186">Copper</keyword>
<evidence type="ECO:0000256" key="1">
    <source>
        <dbReference type="ARBA" id="ARBA00022692"/>
    </source>
</evidence>
<evidence type="ECO:0000313" key="6">
    <source>
        <dbReference type="Proteomes" id="UP000678499"/>
    </source>
</evidence>
<gene>
    <name evidence="5" type="ORF">NMOB1V02_LOCUS1642</name>
</gene>
<dbReference type="Proteomes" id="UP000678499">
    <property type="component" value="Unassembled WGS sequence"/>
</dbReference>
<keyword evidence="4" id="KW-0406">Ion transport</keyword>
<sequence>MRYFELGFTDGARLCTDEPSSEGSTDVPVSERRPLLILGYFRRMSKSGRLLLSVAHTFRSILGYTLMLCAMSFNSYIFITMAIGAAVGYYMFGHQILDQKWKLAFLRTRSRNASAVNLRPEVFQQEVEVMES</sequence>
<keyword evidence="1 4" id="KW-0812">Transmembrane</keyword>
<comment type="similarity">
    <text evidence="4">Belongs to the copper transporter (Ctr) (TC 1.A.56) family. SLC31A subfamily.</text>
</comment>
<dbReference type="EMBL" id="CAJPEX010000171">
    <property type="protein sequence ID" value="CAG0913923.1"/>
    <property type="molecule type" value="Genomic_DNA"/>
</dbReference>
<dbReference type="EMBL" id="OA882208">
    <property type="protein sequence ID" value="CAD7273771.1"/>
    <property type="molecule type" value="Genomic_DNA"/>
</dbReference>
<dbReference type="GO" id="GO:0016020">
    <property type="term" value="C:membrane"/>
    <property type="evidence" value="ECO:0007669"/>
    <property type="project" value="UniProtKB-SubCell"/>
</dbReference>
<feature type="transmembrane region" description="Helical" evidence="4">
    <location>
        <begin position="73"/>
        <end position="92"/>
    </location>
</feature>
<dbReference type="Pfam" id="PF04145">
    <property type="entry name" value="Ctr"/>
    <property type="match status" value="1"/>
</dbReference>
<organism evidence="5">
    <name type="scientific">Notodromas monacha</name>
    <dbReference type="NCBI Taxonomy" id="399045"/>
    <lineage>
        <taxon>Eukaryota</taxon>
        <taxon>Metazoa</taxon>
        <taxon>Ecdysozoa</taxon>
        <taxon>Arthropoda</taxon>
        <taxon>Crustacea</taxon>
        <taxon>Oligostraca</taxon>
        <taxon>Ostracoda</taxon>
        <taxon>Podocopa</taxon>
        <taxon>Podocopida</taxon>
        <taxon>Cypridocopina</taxon>
        <taxon>Cypridoidea</taxon>
        <taxon>Cyprididae</taxon>
        <taxon>Notodromas</taxon>
    </lineage>
</organism>
<dbReference type="PANTHER" id="PTHR12483">
    <property type="entry name" value="SOLUTE CARRIER FAMILY 31 COPPER TRANSPORTERS"/>
    <property type="match status" value="1"/>
</dbReference>
<evidence type="ECO:0000256" key="3">
    <source>
        <dbReference type="ARBA" id="ARBA00023136"/>
    </source>
</evidence>
<dbReference type="OrthoDB" id="73901at2759"/>
<proteinExistence type="inferred from homology"/>
<keyword evidence="4" id="KW-0813">Transport</keyword>
<dbReference type="InterPro" id="IPR007274">
    <property type="entry name" value="Cop_transporter"/>
</dbReference>
<accession>A0A7R9GAB3</accession>